<accession>A0ABV4DRH2</accession>
<gene>
    <name evidence="7" type="ORF">AALT52_09330</name>
</gene>
<evidence type="ECO:0000256" key="4">
    <source>
        <dbReference type="ARBA" id="ARBA00022989"/>
    </source>
</evidence>
<evidence type="ECO:0000256" key="1">
    <source>
        <dbReference type="ARBA" id="ARBA00004141"/>
    </source>
</evidence>
<dbReference type="InterPro" id="IPR002523">
    <property type="entry name" value="MgTranspt_CorA/ZnTranspt_ZntB"/>
</dbReference>
<protein>
    <submittedName>
        <fullName evidence="7">Magnesium transporter CorA family protein</fullName>
    </submittedName>
</protein>
<dbReference type="SUPFAM" id="SSF143865">
    <property type="entry name" value="CorA soluble domain-like"/>
    <property type="match status" value="1"/>
</dbReference>
<dbReference type="InterPro" id="IPR045861">
    <property type="entry name" value="CorA_cytoplasmic_dom"/>
</dbReference>
<organism evidence="7 8">
    <name type="scientific">Ligilactobacillus faecis</name>
    <dbReference type="NCBI Taxonomy" id="762833"/>
    <lineage>
        <taxon>Bacteria</taxon>
        <taxon>Bacillati</taxon>
        <taxon>Bacillota</taxon>
        <taxon>Bacilli</taxon>
        <taxon>Lactobacillales</taxon>
        <taxon>Lactobacillaceae</taxon>
        <taxon>Ligilactobacillus</taxon>
    </lineage>
</organism>
<evidence type="ECO:0000256" key="5">
    <source>
        <dbReference type="ARBA" id="ARBA00023136"/>
    </source>
</evidence>
<keyword evidence="5 6" id="KW-0472">Membrane</keyword>
<dbReference type="EMBL" id="JBCLUF010000042">
    <property type="protein sequence ID" value="MEY8663065.1"/>
    <property type="molecule type" value="Genomic_DNA"/>
</dbReference>
<dbReference type="PANTHER" id="PTHR47891:SF1">
    <property type="entry name" value="CORA-MAGNESIUM AND COBALT TRANSPORTER"/>
    <property type="match status" value="1"/>
</dbReference>
<comment type="caution">
    <text evidence="7">The sequence shown here is derived from an EMBL/GenBank/DDBJ whole genome shotgun (WGS) entry which is preliminary data.</text>
</comment>
<dbReference type="PANTHER" id="PTHR47891">
    <property type="entry name" value="TRANSPORTER-RELATED"/>
    <property type="match status" value="1"/>
</dbReference>
<dbReference type="InterPro" id="IPR045863">
    <property type="entry name" value="CorA_TM1_TM2"/>
</dbReference>
<keyword evidence="3 6" id="KW-0812">Transmembrane</keyword>
<dbReference type="InterPro" id="IPR047199">
    <property type="entry name" value="CorA-like"/>
</dbReference>
<evidence type="ECO:0000313" key="7">
    <source>
        <dbReference type="EMBL" id="MEY8663065.1"/>
    </source>
</evidence>
<dbReference type="Pfam" id="PF01544">
    <property type="entry name" value="CorA"/>
    <property type="match status" value="1"/>
</dbReference>
<keyword evidence="8" id="KW-1185">Reference proteome</keyword>
<proteinExistence type="inferred from homology"/>
<evidence type="ECO:0000256" key="2">
    <source>
        <dbReference type="ARBA" id="ARBA00009765"/>
    </source>
</evidence>
<name>A0ABV4DRH2_9LACO</name>
<dbReference type="RefSeq" id="WP_369943083.1">
    <property type="nucleotide sequence ID" value="NZ_JBCLUF010000042.1"/>
</dbReference>
<keyword evidence="4 6" id="KW-1133">Transmembrane helix</keyword>
<dbReference type="Gene3D" id="1.20.58.340">
    <property type="entry name" value="Magnesium transport protein CorA, transmembrane region"/>
    <property type="match status" value="2"/>
</dbReference>
<dbReference type="Proteomes" id="UP001565236">
    <property type="component" value="Unassembled WGS sequence"/>
</dbReference>
<reference evidence="7 8" key="1">
    <citation type="submission" date="2024-03" db="EMBL/GenBank/DDBJ databases">
        <title>Mouse gut bacterial collection (mGBC) of GemPharmatech.</title>
        <authorList>
            <person name="He Y."/>
            <person name="Dong L."/>
            <person name="Wu D."/>
            <person name="Gao X."/>
            <person name="Lin Z."/>
        </authorList>
    </citation>
    <scope>NUCLEOTIDE SEQUENCE [LARGE SCALE GENOMIC DNA]</scope>
    <source>
        <strain evidence="7 8">15-30</strain>
    </source>
</reference>
<feature type="transmembrane region" description="Helical" evidence="6">
    <location>
        <begin position="242"/>
        <end position="266"/>
    </location>
</feature>
<dbReference type="CDD" id="cd12827">
    <property type="entry name" value="EcCorA_ZntB-like_u2"/>
    <property type="match status" value="1"/>
</dbReference>
<feature type="transmembrane region" description="Helical" evidence="6">
    <location>
        <begin position="272"/>
        <end position="294"/>
    </location>
</feature>
<evidence type="ECO:0000256" key="3">
    <source>
        <dbReference type="ARBA" id="ARBA00022692"/>
    </source>
</evidence>
<comment type="similarity">
    <text evidence="2">Belongs to the CorA metal ion transporter (MIT) (TC 1.A.35) family.</text>
</comment>
<evidence type="ECO:0000313" key="8">
    <source>
        <dbReference type="Proteomes" id="UP001565236"/>
    </source>
</evidence>
<dbReference type="SUPFAM" id="SSF144083">
    <property type="entry name" value="Magnesium transport protein CorA, transmembrane region"/>
    <property type="match status" value="1"/>
</dbReference>
<evidence type="ECO:0000256" key="6">
    <source>
        <dbReference type="SAM" id="Phobius"/>
    </source>
</evidence>
<dbReference type="Gene3D" id="3.30.460.20">
    <property type="entry name" value="CorA soluble domain-like"/>
    <property type="match status" value="1"/>
</dbReference>
<sequence>MKETKVFEQGKSKWYQIRKNDLPTIASLRADGLDPEILAYAIDEDENAHVEYDAESGTLLLVFNVPKKDDTLYEASPIAFVVTKDAVYSFTTDYTDYINDFISGLLSNEPELSKLSLVFKTLYLCVHAYFPIIKDVNKKRAYLTTKLKSKATKHNLLELSDLGIGLVYIVTAIDQNDLLLNQLSKLGFYKDLTESEKERLEDAQIEADQVVAMARVADQILDEVAATYNNLLNNNLNETMRLLTIWSLLLTVPTIVTGFFGMNVLLPFKDSPFGWIFILLISLILSLGLLFTILRRIK</sequence>
<comment type="subcellular location">
    <subcellularLocation>
        <location evidence="1">Membrane</location>
        <topology evidence="1">Multi-pass membrane protein</topology>
    </subcellularLocation>
</comment>